<dbReference type="PROSITE" id="PS00571">
    <property type="entry name" value="AMIDASES"/>
    <property type="match status" value="1"/>
</dbReference>
<dbReference type="SUPFAM" id="SSF75304">
    <property type="entry name" value="Amidase signature (AS) enzymes"/>
    <property type="match status" value="1"/>
</dbReference>
<dbReference type="PANTHER" id="PTHR11895">
    <property type="entry name" value="TRANSAMIDASE"/>
    <property type="match status" value="1"/>
</dbReference>
<dbReference type="PROSITE" id="PS51318">
    <property type="entry name" value="TAT"/>
    <property type="match status" value="1"/>
</dbReference>
<feature type="compositionally biased region" description="Basic and acidic residues" evidence="2">
    <location>
        <begin position="32"/>
        <end position="48"/>
    </location>
</feature>
<keyword evidence="5" id="KW-0378">Hydrolase</keyword>
<dbReference type="InterPro" id="IPR023631">
    <property type="entry name" value="Amidase_dom"/>
</dbReference>
<proteinExistence type="inferred from homology"/>
<feature type="domain" description="Amidase" evidence="4">
    <location>
        <begin position="78"/>
        <end position="502"/>
    </location>
</feature>
<feature type="signal peptide" evidence="3">
    <location>
        <begin position="1"/>
        <end position="27"/>
    </location>
</feature>
<dbReference type="AlphaFoldDB" id="A0A6J5DC11"/>
<dbReference type="InterPro" id="IPR036928">
    <property type="entry name" value="AS_sf"/>
</dbReference>
<sequence length="530" mass="56907">MTVTRRHILATVGAVAATLAASKSAFAGSNSQDHRSRTVSQPDRRENTRIPPAEPPMHYKDATEIAALIRSRQVSPIEVMQLHLDRIASVNPKLNAIVTLVSEQALENAKIAEAAVMNGSALGPLHGVPFTVKDAIDTAGVLTQRGSHIFKGRIPGTDATGVARLKSAGAILMAKTNLPEFSFGIETDNVLTGRTNNPWNIDHTPGGSSGGEAAAIAAGMSPLGFGSDVGISIRGPAAHTGIVGFKPTHGRIPTTGHWPQVPRRYWHVGPLARSVRDIVLAYSILAGPDGVDGYAQSPLDMDAYVQRKSDRPLRVGWLAEPGFGPVASDVAATVKAAAYALRDLGCLVEEVRLPALEQLNSLEIYSKVSVPERKSYFAHYVGDRQSLLSRNVAAYLKVPDPSQQEYVTAEQAAERFRDVFAGFFQRYDAFLCPVTPIHAPIHGLSEYVINGVTVPAWHMVRATVPFNLTGLPALSLRFGTSDDNLPIGVQLVSRWYADSTVLHLASLLESVSAVRNLHPEINAKTDPAMT</sequence>
<dbReference type="GO" id="GO:0047680">
    <property type="term" value="F:aryl-acylamidase activity"/>
    <property type="evidence" value="ECO:0007669"/>
    <property type="project" value="UniProtKB-EC"/>
</dbReference>
<dbReference type="Gene3D" id="3.90.1300.10">
    <property type="entry name" value="Amidase signature (AS) domain"/>
    <property type="match status" value="1"/>
</dbReference>
<keyword evidence="6" id="KW-1185">Reference proteome</keyword>
<protein>
    <submittedName>
        <fullName evidence="5">Acylamidase</fullName>
        <ecNumber evidence="5">3.5.1.13</ecNumber>
    </submittedName>
</protein>
<feature type="chain" id="PRO_5026984625" evidence="3">
    <location>
        <begin position="28"/>
        <end position="530"/>
    </location>
</feature>
<gene>
    <name evidence="5" type="primary">aam_1</name>
    <name evidence="5" type="ORF">LMG29739_01035</name>
</gene>
<comment type="similarity">
    <text evidence="1">Belongs to the amidase family.</text>
</comment>
<organism evidence="5 6">
    <name type="scientific">Paraburkholderia solisilvae</name>
    <dbReference type="NCBI Taxonomy" id="624376"/>
    <lineage>
        <taxon>Bacteria</taxon>
        <taxon>Pseudomonadati</taxon>
        <taxon>Pseudomonadota</taxon>
        <taxon>Betaproteobacteria</taxon>
        <taxon>Burkholderiales</taxon>
        <taxon>Burkholderiaceae</taxon>
        <taxon>Paraburkholderia</taxon>
    </lineage>
</organism>
<dbReference type="Proteomes" id="UP000494329">
    <property type="component" value="Unassembled WGS sequence"/>
</dbReference>
<evidence type="ECO:0000313" key="6">
    <source>
        <dbReference type="Proteomes" id="UP000494329"/>
    </source>
</evidence>
<dbReference type="Pfam" id="PF01425">
    <property type="entry name" value="Amidase"/>
    <property type="match status" value="1"/>
</dbReference>
<evidence type="ECO:0000313" key="5">
    <source>
        <dbReference type="EMBL" id="CAB3750306.1"/>
    </source>
</evidence>
<dbReference type="InterPro" id="IPR006311">
    <property type="entry name" value="TAT_signal"/>
</dbReference>
<evidence type="ECO:0000256" key="3">
    <source>
        <dbReference type="SAM" id="SignalP"/>
    </source>
</evidence>
<reference evidence="5 6" key="1">
    <citation type="submission" date="2020-04" db="EMBL/GenBank/DDBJ databases">
        <authorList>
            <person name="De Canck E."/>
        </authorList>
    </citation>
    <scope>NUCLEOTIDE SEQUENCE [LARGE SCALE GENOMIC DNA]</scope>
    <source>
        <strain evidence="5 6">LMG 29739</strain>
    </source>
</reference>
<dbReference type="PANTHER" id="PTHR11895:SF7">
    <property type="entry name" value="GLUTAMYL-TRNA(GLN) AMIDOTRANSFERASE SUBUNIT A, MITOCHONDRIAL"/>
    <property type="match status" value="1"/>
</dbReference>
<name>A0A6J5DC11_9BURK</name>
<keyword evidence="3" id="KW-0732">Signal</keyword>
<dbReference type="InterPro" id="IPR020556">
    <property type="entry name" value="Amidase_CS"/>
</dbReference>
<dbReference type="RefSeq" id="WP_246270102.1">
    <property type="nucleotide sequence ID" value="NZ_CADIKF010000005.1"/>
</dbReference>
<dbReference type="InterPro" id="IPR000120">
    <property type="entry name" value="Amidase"/>
</dbReference>
<accession>A0A6J5DC11</accession>
<dbReference type="EMBL" id="CADIKF010000005">
    <property type="protein sequence ID" value="CAB3750306.1"/>
    <property type="molecule type" value="Genomic_DNA"/>
</dbReference>
<evidence type="ECO:0000259" key="4">
    <source>
        <dbReference type="Pfam" id="PF01425"/>
    </source>
</evidence>
<feature type="region of interest" description="Disordered" evidence="2">
    <location>
        <begin position="25"/>
        <end position="55"/>
    </location>
</feature>
<evidence type="ECO:0000256" key="2">
    <source>
        <dbReference type="SAM" id="MobiDB-lite"/>
    </source>
</evidence>
<dbReference type="EC" id="3.5.1.13" evidence="5"/>
<evidence type="ECO:0000256" key="1">
    <source>
        <dbReference type="ARBA" id="ARBA00009199"/>
    </source>
</evidence>